<dbReference type="Pfam" id="PF00403">
    <property type="entry name" value="HMA"/>
    <property type="match status" value="1"/>
</dbReference>
<dbReference type="PROSITE" id="PS50846">
    <property type="entry name" value="HMA_2"/>
    <property type="match status" value="1"/>
</dbReference>
<accession>A0A1M5KY85</accession>
<name>A0A1M5KY85_9FLAO</name>
<evidence type="ECO:0000313" key="3">
    <source>
        <dbReference type="Proteomes" id="UP000184522"/>
    </source>
</evidence>
<protein>
    <submittedName>
        <fullName evidence="2">Heavy-metal-associated domain-containing protein</fullName>
    </submittedName>
</protein>
<keyword evidence="3" id="KW-1185">Reference proteome</keyword>
<feature type="domain" description="HMA" evidence="1">
    <location>
        <begin position="39"/>
        <end position="107"/>
    </location>
</feature>
<dbReference type="EMBL" id="FQWS01000001">
    <property type="protein sequence ID" value="SHG57630.1"/>
    <property type="molecule type" value="Genomic_DNA"/>
</dbReference>
<evidence type="ECO:0000313" key="2">
    <source>
        <dbReference type="EMBL" id="SHG57630.1"/>
    </source>
</evidence>
<proteinExistence type="predicted"/>
<dbReference type="Proteomes" id="UP000184522">
    <property type="component" value="Unassembled WGS sequence"/>
</dbReference>
<sequence>MAQYLEACIMQAYAIKLNNMKKLITLSVMLIGFLAFSQNKNAKQIIEVDGVCMMCKERIEKAAIRTKGVKSAIWNVKTHELKLIFDERKTNVETISKNLAAVGHDTKAVKATDEAYNSVNPCCKYRDEDVVKAHN</sequence>
<reference evidence="3" key="1">
    <citation type="submission" date="2016-11" db="EMBL/GenBank/DDBJ databases">
        <authorList>
            <person name="Varghese N."/>
            <person name="Submissions S."/>
        </authorList>
    </citation>
    <scope>NUCLEOTIDE SEQUENCE [LARGE SCALE GENOMIC DNA]</scope>
    <source>
        <strain evidence="3">DSM 25330</strain>
    </source>
</reference>
<dbReference type="Gene3D" id="3.30.70.100">
    <property type="match status" value="1"/>
</dbReference>
<dbReference type="SUPFAM" id="SSF55008">
    <property type="entry name" value="HMA, heavy metal-associated domain"/>
    <property type="match status" value="1"/>
</dbReference>
<dbReference type="GO" id="GO:0046872">
    <property type="term" value="F:metal ion binding"/>
    <property type="evidence" value="ECO:0007669"/>
    <property type="project" value="InterPro"/>
</dbReference>
<evidence type="ECO:0000259" key="1">
    <source>
        <dbReference type="PROSITE" id="PS50846"/>
    </source>
</evidence>
<dbReference type="STRING" id="1089305.SAMN05444148_0467"/>
<gene>
    <name evidence="2" type="ORF">SAMN05444148_0467</name>
</gene>
<dbReference type="InterPro" id="IPR006121">
    <property type="entry name" value="HMA_dom"/>
</dbReference>
<organism evidence="2 3">
    <name type="scientific">Winogradskyella jejuensis</name>
    <dbReference type="NCBI Taxonomy" id="1089305"/>
    <lineage>
        <taxon>Bacteria</taxon>
        <taxon>Pseudomonadati</taxon>
        <taxon>Bacteroidota</taxon>
        <taxon>Flavobacteriia</taxon>
        <taxon>Flavobacteriales</taxon>
        <taxon>Flavobacteriaceae</taxon>
        <taxon>Winogradskyella</taxon>
    </lineage>
</organism>
<dbReference type="InterPro" id="IPR036163">
    <property type="entry name" value="HMA_dom_sf"/>
</dbReference>
<dbReference type="AlphaFoldDB" id="A0A1M5KY85"/>